<keyword evidence="8 12" id="KW-0406">Ion transport</keyword>
<dbReference type="InterPro" id="IPR020903">
    <property type="entry name" value="ENaC_CS"/>
</dbReference>
<evidence type="ECO:0000256" key="11">
    <source>
        <dbReference type="ARBA" id="ARBA00023303"/>
    </source>
</evidence>
<evidence type="ECO:0000313" key="16">
    <source>
        <dbReference type="Proteomes" id="UP000327044"/>
    </source>
</evidence>
<dbReference type="Gene3D" id="1.10.287.770">
    <property type="entry name" value="YojJ-like"/>
    <property type="match status" value="1"/>
</dbReference>
<dbReference type="EMBL" id="GEZM01010678">
    <property type="protein sequence ID" value="JAV93919.1"/>
    <property type="molecule type" value="Transcribed_RNA"/>
</dbReference>
<dbReference type="InParanoid" id="A0A1Y1N8W0"/>
<dbReference type="EMBL" id="VVIM01000009">
    <property type="protein sequence ID" value="KAB0793131.1"/>
    <property type="molecule type" value="Genomic_DNA"/>
</dbReference>
<feature type="transmembrane region" description="Helical" evidence="13">
    <location>
        <begin position="69"/>
        <end position="86"/>
    </location>
</feature>
<dbReference type="Proteomes" id="UP000327044">
    <property type="component" value="Unassembled WGS sequence"/>
</dbReference>
<evidence type="ECO:0000256" key="12">
    <source>
        <dbReference type="RuleBase" id="RU000679"/>
    </source>
</evidence>
<evidence type="ECO:0000256" key="1">
    <source>
        <dbReference type="ARBA" id="ARBA00004141"/>
    </source>
</evidence>
<evidence type="ECO:0000256" key="8">
    <source>
        <dbReference type="ARBA" id="ARBA00023065"/>
    </source>
</evidence>
<dbReference type="GO" id="GO:0005886">
    <property type="term" value="C:plasma membrane"/>
    <property type="evidence" value="ECO:0007669"/>
    <property type="project" value="TreeGrafter"/>
</dbReference>
<evidence type="ECO:0000256" key="3">
    <source>
        <dbReference type="ARBA" id="ARBA00022448"/>
    </source>
</evidence>
<evidence type="ECO:0000313" key="14">
    <source>
        <dbReference type="EMBL" id="JAV93918.1"/>
    </source>
</evidence>
<dbReference type="PANTHER" id="PTHR11690">
    <property type="entry name" value="AMILORIDE-SENSITIVE SODIUM CHANNEL-RELATED"/>
    <property type="match status" value="1"/>
</dbReference>
<organism evidence="14">
    <name type="scientific">Photinus pyralis</name>
    <name type="common">Common eastern firefly</name>
    <name type="synonym">Lampyris pyralis</name>
    <dbReference type="NCBI Taxonomy" id="7054"/>
    <lineage>
        <taxon>Eukaryota</taxon>
        <taxon>Metazoa</taxon>
        <taxon>Ecdysozoa</taxon>
        <taxon>Arthropoda</taxon>
        <taxon>Hexapoda</taxon>
        <taxon>Insecta</taxon>
        <taxon>Pterygota</taxon>
        <taxon>Neoptera</taxon>
        <taxon>Endopterygota</taxon>
        <taxon>Coleoptera</taxon>
        <taxon>Polyphaga</taxon>
        <taxon>Elateriformia</taxon>
        <taxon>Elateroidea</taxon>
        <taxon>Lampyridae</taxon>
        <taxon>Lampyrinae</taxon>
        <taxon>Photinus</taxon>
    </lineage>
</organism>
<dbReference type="Pfam" id="PF00858">
    <property type="entry name" value="ASC"/>
    <property type="match status" value="1"/>
</dbReference>
<evidence type="ECO:0000256" key="6">
    <source>
        <dbReference type="ARBA" id="ARBA00022989"/>
    </source>
</evidence>
<dbReference type="PROSITE" id="PS01206">
    <property type="entry name" value="ASC"/>
    <property type="match status" value="1"/>
</dbReference>
<reference evidence="14" key="1">
    <citation type="journal article" date="2016" name="Sci. Rep.">
        <title>Molecular characterization of firefly nuptial gifts: a multi-omics approach sheds light on postcopulatory sexual selection.</title>
        <authorList>
            <person name="Al-Wathiqui N."/>
            <person name="Fallon T.R."/>
            <person name="South A."/>
            <person name="Weng J.K."/>
            <person name="Lewis S.M."/>
        </authorList>
    </citation>
    <scope>NUCLEOTIDE SEQUENCE</scope>
</reference>
<evidence type="ECO:0000313" key="15">
    <source>
        <dbReference type="EMBL" id="KAB0793131.1"/>
    </source>
</evidence>
<keyword evidence="10 12" id="KW-0739">Sodium transport</keyword>
<dbReference type="AlphaFoldDB" id="A0A1Y1N8W0"/>
<evidence type="ECO:0000256" key="9">
    <source>
        <dbReference type="ARBA" id="ARBA00023136"/>
    </source>
</evidence>
<evidence type="ECO:0000256" key="2">
    <source>
        <dbReference type="ARBA" id="ARBA00007193"/>
    </source>
</evidence>
<keyword evidence="4 12" id="KW-0894">Sodium channel</keyword>
<keyword evidence="11 12" id="KW-0407">Ion channel</keyword>
<keyword evidence="3 12" id="KW-0813">Transport</keyword>
<comment type="similarity">
    <text evidence="2 12">Belongs to the amiloride-sensitive sodium channel (TC 1.A.6) family.</text>
</comment>
<keyword evidence="9 13" id="KW-0472">Membrane</keyword>
<dbReference type="GO" id="GO:0015280">
    <property type="term" value="F:ligand-gated sodium channel activity"/>
    <property type="evidence" value="ECO:0007669"/>
    <property type="project" value="TreeGrafter"/>
</dbReference>
<reference evidence="15 16" key="2">
    <citation type="journal article" date="2018" name="Elife">
        <title>Firefly genomes illuminate parallel origins of bioluminescence in beetles.</title>
        <authorList>
            <person name="Fallon T.R."/>
            <person name="Lower S.E."/>
            <person name="Chang C.H."/>
            <person name="Bessho-Uehara M."/>
            <person name="Martin G.J."/>
            <person name="Bewick A.J."/>
            <person name="Behringer M."/>
            <person name="Debat H.J."/>
            <person name="Wong I."/>
            <person name="Day J.C."/>
            <person name="Suvorov A."/>
            <person name="Silva C.J."/>
            <person name="Stanger-Hall K.F."/>
            <person name="Hall D.W."/>
            <person name="Schmitz R.J."/>
            <person name="Nelson D.R."/>
            <person name="Lewis S.M."/>
            <person name="Shigenobu S."/>
            <person name="Bybee S.M."/>
            <person name="Larracuente A.M."/>
            <person name="Oba Y."/>
            <person name="Weng J.K."/>
        </authorList>
    </citation>
    <scope>NUCLEOTIDE SEQUENCE [LARGE SCALE GENOMIC DNA]</scope>
    <source>
        <strain evidence="15">1611_PpyrPB1</strain>
        <tissue evidence="15">Whole body</tissue>
    </source>
</reference>
<protein>
    <recommendedName>
        <fullName evidence="17">Pickpocket protein 28</fullName>
    </recommendedName>
</protein>
<keyword evidence="7" id="KW-0915">Sodium</keyword>
<sequence length="560" mass="64908">MDANKNEELNSFELAPFVKQTPLHPQAEGNSRRNFLRNLSLYFSQYCDSTSIHGIKYVGQRGRYLLEKLLWFVYVTGIFTICAILINKTYNKWQTSPVIVTFSTTEKPISDIPFPAVTICPQTRFDTEIFNFTDIILKKMQGLHVPKDENEMFETLSMVCSGMFDFSEFIQFTDSNKTIDDDAMLVLYLVLPEIYMPDLTKVKWLGQELDFDTFIHTYTSEGLCYTFNMLPYDEVFRDVDDYITKNTKNTETVRQWSLDGGYPTDNYTDSYPRRTFLSGIQGGLLIDAMYSNTSHLDYLCDQSLQGYKVALHHPCEIPNMDKHFRLPLDQAVFVSVKPVMITISEDLLHYKPEDRKCYLGHEKYLHFYKHYTQENCLRECLANYTIQECGCVGFNMPTTSQTVLCGLGSIGCMRESKMRYLENETDAEFGKGRCNCWPSCTSLSYDVETSQIGWDWHKAFEVFDRAGLKGDLPDERQSHFSRLNVYYKDLQFLSSERNELYGYVDFFSNVGGLMGLFIGISVTSCVEILYFLTLRLVCNIRKYGRRVWSGEPELIDSKNE</sequence>
<evidence type="ECO:0000256" key="4">
    <source>
        <dbReference type="ARBA" id="ARBA00022461"/>
    </source>
</evidence>
<comment type="subcellular location">
    <subcellularLocation>
        <location evidence="1">Membrane</location>
        <topology evidence="1">Multi-pass membrane protein</topology>
    </subcellularLocation>
</comment>
<proteinExistence type="inferred from homology"/>
<keyword evidence="6 13" id="KW-1133">Transmembrane helix</keyword>
<evidence type="ECO:0008006" key="17">
    <source>
        <dbReference type="Google" id="ProtNLM"/>
    </source>
</evidence>
<dbReference type="PRINTS" id="PR01078">
    <property type="entry name" value="AMINACHANNEL"/>
</dbReference>
<evidence type="ECO:0000256" key="7">
    <source>
        <dbReference type="ARBA" id="ARBA00023053"/>
    </source>
</evidence>
<accession>A0A1Y1N8W0</accession>
<name>A0A1Y1N8W0_PHOPY</name>
<keyword evidence="5 12" id="KW-0812">Transmembrane</keyword>
<evidence type="ECO:0000256" key="10">
    <source>
        <dbReference type="ARBA" id="ARBA00023201"/>
    </source>
</evidence>
<dbReference type="InterPro" id="IPR001873">
    <property type="entry name" value="ENaC"/>
</dbReference>
<feature type="transmembrane region" description="Helical" evidence="13">
    <location>
        <begin position="513"/>
        <end position="537"/>
    </location>
</feature>
<reference evidence="15" key="3">
    <citation type="submission" date="2019-08" db="EMBL/GenBank/DDBJ databases">
        <authorList>
            <consortium name="Photinus pyralis genome working group"/>
            <person name="Fallon T.R."/>
            <person name="Sander Lower S.E."/>
            <person name="Weng J.-K."/>
        </authorList>
    </citation>
    <scope>NUCLEOTIDE SEQUENCE</scope>
    <source>
        <strain evidence="15">1611_PpyrPB1</strain>
        <tissue evidence="15">Whole body</tissue>
    </source>
</reference>
<dbReference type="PANTHER" id="PTHR11690:SF288">
    <property type="entry name" value="AMILORIDE-SENSITIVE NA+ CHANNEL-RELATED"/>
    <property type="match status" value="1"/>
</dbReference>
<dbReference type="EMBL" id="GEZM01010679">
    <property type="protein sequence ID" value="JAV93918.1"/>
    <property type="molecule type" value="Transcribed_RNA"/>
</dbReference>
<dbReference type="Gene3D" id="1.10.287.820">
    <property type="entry name" value="Acid-sensing ion channel domain"/>
    <property type="match status" value="1"/>
</dbReference>
<keyword evidence="16" id="KW-1185">Reference proteome</keyword>
<evidence type="ECO:0000256" key="5">
    <source>
        <dbReference type="ARBA" id="ARBA00022692"/>
    </source>
</evidence>
<evidence type="ECO:0000256" key="13">
    <source>
        <dbReference type="SAM" id="Phobius"/>
    </source>
</evidence>
<gene>
    <name evidence="15" type="ORF">PPYR_12751</name>
</gene>